<dbReference type="EMBL" id="CP046244">
    <property type="protein sequence ID" value="QGP93086.1"/>
    <property type="molecule type" value="Genomic_DNA"/>
</dbReference>
<sequence>MTMLLQGGYIFQLKGGTVSFQPGDIRLNGAYIDALAPGIKPLPGEEIWDVKDCLLLPGLVNAHYHSYTNLLKGTTWGEPLEIWSTATVALGGLLTDREIAVSVLVGVAEMLHAGVTSCLDHFPHLPRLAAAARAYNQAGFRVSLAPMLSDVYEHLVVPGVAERLPRELRRNLEATPPRSVQDFREFYLAALQEYHQPRGTMQVVVGPNAPQRASMELLEMAAELARKYELTIHTHLLETKWQAMAARRAGSSLVAKLDRAGLLGPKTAVAHAIWLEEKERALLSERDSLVVHNPASNAMLGSGRAPLIAYLRENIRVALGTDGLNCGTSHNLLETMRWAGLLARLEEPDYKLWPGVSDLWQMATVNGAAATGWGGVTGKLEPGYRADLIIVSNNSPALAPATNIPAQLILNETRLAVRDVFIDGRPVMVQGRILAFDEEDLRREAVEIGRNLVERSRPVLAQTDALREAYEAAYRAYYLS</sequence>
<dbReference type="InterPro" id="IPR050287">
    <property type="entry name" value="MTA/SAH_deaminase"/>
</dbReference>
<evidence type="ECO:0000259" key="2">
    <source>
        <dbReference type="Pfam" id="PF01979"/>
    </source>
</evidence>
<keyword evidence="1 3" id="KW-0378">Hydrolase</keyword>
<gene>
    <name evidence="3" type="primary">mtaD_2</name>
    <name evidence="3" type="ORF">MGLY_24830</name>
</gene>
<accession>A0A6I5ZTK3</accession>
<dbReference type="Gene3D" id="3.20.20.140">
    <property type="entry name" value="Metal-dependent hydrolases"/>
    <property type="match status" value="1"/>
</dbReference>
<evidence type="ECO:0000313" key="4">
    <source>
        <dbReference type="Proteomes" id="UP000425916"/>
    </source>
</evidence>
<keyword evidence="4" id="KW-1185">Reference proteome</keyword>
<organism evidence="3 4">
    <name type="scientific">Neomoorella glycerini</name>
    <dbReference type="NCBI Taxonomy" id="55779"/>
    <lineage>
        <taxon>Bacteria</taxon>
        <taxon>Bacillati</taxon>
        <taxon>Bacillota</taxon>
        <taxon>Clostridia</taxon>
        <taxon>Neomoorellales</taxon>
        <taxon>Neomoorellaceae</taxon>
        <taxon>Neomoorella</taxon>
    </lineage>
</organism>
<dbReference type="EC" id="3.5.4.28" evidence="3"/>
<protein>
    <submittedName>
        <fullName evidence="3">5-methylthioadenosine/S-adenosylhomocysteine deaminase</fullName>
        <ecNumber evidence="3">3.5.4.28</ecNumber>
    </submittedName>
</protein>
<dbReference type="Gene3D" id="2.30.40.10">
    <property type="entry name" value="Urease, subunit C, domain 1"/>
    <property type="match status" value="1"/>
</dbReference>
<evidence type="ECO:0000256" key="1">
    <source>
        <dbReference type="ARBA" id="ARBA00022801"/>
    </source>
</evidence>
<dbReference type="GO" id="GO:0050270">
    <property type="term" value="F:S-adenosylhomocysteine deaminase activity"/>
    <property type="evidence" value="ECO:0007669"/>
    <property type="project" value="UniProtKB-EC"/>
</dbReference>
<dbReference type="InterPro" id="IPR032466">
    <property type="entry name" value="Metal_Hydrolase"/>
</dbReference>
<dbReference type="InterPro" id="IPR006680">
    <property type="entry name" value="Amidohydro-rel"/>
</dbReference>
<dbReference type="Proteomes" id="UP000425916">
    <property type="component" value="Chromosome"/>
</dbReference>
<dbReference type="SUPFAM" id="SSF51556">
    <property type="entry name" value="Metallo-dependent hydrolases"/>
    <property type="match status" value="1"/>
</dbReference>
<dbReference type="SUPFAM" id="SSF51338">
    <property type="entry name" value="Composite domain of metallo-dependent hydrolases"/>
    <property type="match status" value="1"/>
</dbReference>
<reference evidence="3 4" key="1">
    <citation type="submission" date="2019-11" db="EMBL/GenBank/DDBJ databases">
        <title>Genome sequence of Moorella glycerini DSM11254.</title>
        <authorList>
            <person name="Poehlein A."/>
            <person name="Boeer T."/>
            <person name="Daniel R."/>
        </authorList>
    </citation>
    <scope>NUCLEOTIDE SEQUENCE [LARGE SCALE GENOMIC DNA]</scope>
    <source>
        <strain evidence="3 4">DSM 11254</strain>
    </source>
</reference>
<dbReference type="PANTHER" id="PTHR43794">
    <property type="entry name" value="AMINOHYDROLASE SSNA-RELATED"/>
    <property type="match status" value="1"/>
</dbReference>
<dbReference type="InterPro" id="IPR011059">
    <property type="entry name" value="Metal-dep_hydrolase_composite"/>
</dbReference>
<proteinExistence type="predicted"/>
<name>A0A6I5ZTK3_9FIRM</name>
<dbReference type="RefSeq" id="WP_156274264.1">
    <property type="nucleotide sequence ID" value="NZ_CP046244.1"/>
</dbReference>
<dbReference type="OrthoDB" id="9807210at2"/>
<dbReference type="PANTHER" id="PTHR43794:SF11">
    <property type="entry name" value="AMIDOHYDROLASE-RELATED DOMAIN-CONTAINING PROTEIN"/>
    <property type="match status" value="1"/>
</dbReference>
<feature type="domain" description="Amidohydrolase-related" evidence="2">
    <location>
        <begin position="55"/>
        <end position="427"/>
    </location>
</feature>
<evidence type="ECO:0000313" key="3">
    <source>
        <dbReference type="EMBL" id="QGP93086.1"/>
    </source>
</evidence>
<dbReference type="Pfam" id="PF01979">
    <property type="entry name" value="Amidohydro_1"/>
    <property type="match status" value="1"/>
</dbReference>
<dbReference type="AlphaFoldDB" id="A0A6I5ZTK3"/>